<feature type="transmembrane region" description="Helical" evidence="2">
    <location>
        <begin position="74"/>
        <end position="95"/>
    </location>
</feature>
<dbReference type="EMBL" id="OU900098">
    <property type="protein sequence ID" value="CAG9861941.1"/>
    <property type="molecule type" value="Genomic_DNA"/>
</dbReference>
<protein>
    <recommendedName>
        <fullName evidence="5">Coiled-coil domain-containing protein 167</fullName>
    </recommendedName>
</protein>
<dbReference type="AlphaFoldDB" id="A0A9N9TV95"/>
<dbReference type="InterPro" id="IPR028194">
    <property type="entry name" value="CC167"/>
</dbReference>
<proteinExistence type="predicted"/>
<accession>A0A9N9TV95</accession>
<evidence type="ECO:0000256" key="2">
    <source>
        <dbReference type="SAM" id="Phobius"/>
    </source>
</evidence>
<keyword evidence="2" id="KW-1133">Transmembrane helix</keyword>
<reference evidence="3" key="1">
    <citation type="submission" date="2022-01" db="EMBL/GenBank/DDBJ databases">
        <authorList>
            <person name="King R."/>
        </authorList>
    </citation>
    <scope>NUCLEOTIDE SEQUENCE</scope>
</reference>
<evidence type="ECO:0000313" key="4">
    <source>
        <dbReference type="Proteomes" id="UP001153712"/>
    </source>
</evidence>
<feature type="coiled-coil region" evidence="1">
    <location>
        <begin position="12"/>
        <end position="70"/>
    </location>
</feature>
<dbReference type="Pfam" id="PF15188">
    <property type="entry name" value="CCDC-167"/>
    <property type="match status" value="1"/>
</dbReference>
<evidence type="ECO:0000256" key="1">
    <source>
        <dbReference type="SAM" id="Coils"/>
    </source>
</evidence>
<organism evidence="3 4">
    <name type="scientific">Phyllotreta striolata</name>
    <name type="common">Striped flea beetle</name>
    <name type="synonym">Crioceris striolata</name>
    <dbReference type="NCBI Taxonomy" id="444603"/>
    <lineage>
        <taxon>Eukaryota</taxon>
        <taxon>Metazoa</taxon>
        <taxon>Ecdysozoa</taxon>
        <taxon>Arthropoda</taxon>
        <taxon>Hexapoda</taxon>
        <taxon>Insecta</taxon>
        <taxon>Pterygota</taxon>
        <taxon>Neoptera</taxon>
        <taxon>Endopterygota</taxon>
        <taxon>Coleoptera</taxon>
        <taxon>Polyphaga</taxon>
        <taxon>Cucujiformia</taxon>
        <taxon>Chrysomeloidea</taxon>
        <taxon>Chrysomelidae</taxon>
        <taxon>Galerucinae</taxon>
        <taxon>Alticini</taxon>
        <taxon>Phyllotreta</taxon>
    </lineage>
</organism>
<keyword evidence="2" id="KW-0812">Transmembrane</keyword>
<gene>
    <name evidence="3" type="ORF">PHYEVI_LOCUS8264</name>
</gene>
<name>A0A9N9TV95_PHYSR</name>
<keyword evidence="4" id="KW-1185">Reference proteome</keyword>
<dbReference type="Proteomes" id="UP001153712">
    <property type="component" value="Chromosome 5"/>
</dbReference>
<keyword evidence="2" id="KW-0472">Membrane</keyword>
<evidence type="ECO:0008006" key="5">
    <source>
        <dbReference type="Google" id="ProtNLM"/>
    </source>
</evidence>
<sequence length="104" mass="12193">MSAKKYSIMKEIQLTSRAIEDTSKRIEALEDKLNSESIPEKKKNAIKQELIEARKLLETHEAQLDHLEIHNKSTFMLCVGLVFLVFLFYMIYILFANDTSFMDY</sequence>
<keyword evidence="1" id="KW-0175">Coiled coil</keyword>
<dbReference type="OrthoDB" id="6774119at2759"/>
<evidence type="ECO:0000313" key="3">
    <source>
        <dbReference type="EMBL" id="CAG9861941.1"/>
    </source>
</evidence>